<reference evidence="2" key="1">
    <citation type="submission" date="2022-11" db="EMBL/GenBank/DDBJ databases">
        <title>Nonomuraea corallina sp. nov., a new species of the genus Nonomuraea isolated from sea side sediment in Thai sea.</title>
        <authorList>
            <person name="Ngamcharungchit C."/>
            <person name="Matsumoto A."/>
            <person name="Suriyachadkun C."/>
            <person name="Panbangred W."/>
            <person name="Inahashi Y."/>
            <person name="Intra B."/>
        </authorList>
    </citation>
    <scope>NUCLEOTIDE SEQUENCE</scope>
    <source>
        <strain evidence="2">MCN248</strain>
    </source>
</reference>
<comment type="caution">
    <text evidence="2">The sequence shown here is derived from an EMBL/GenBank/DDBJ whole genome shotgun (WGS) entry which is preliminary data.</text>
</comment>
<proteinExistence type="predicted"/>
<keyword evidence="3" id="KW-1185">Reference proteome</keyword>
<organism evidence="2 3">
    <name type="scientific">Nonomuraea corallina</name>
    <dbReference type="NCBI Taxonomy" id="2989783"/>
    <lineage>
        <taxon>Bacteria</taxon>
        <taxon>Bacillati</taxon>
        <taxon>Actinomycetota</taxon>
        <taxon>Actinomycetes</taxon>
        <taxon>Streptosporangiales</taxon>
        <taxon>Streptosporangiaceae</taxon>
        <taxon>Nonomuraea</taxon>
    </lineage>
</organism>
<feature type="chain" id="PRO_5046312266" evidence="1">
    <location>
        <begin position="29"/>
        <end position="93"/>
    </location>
</feature>
<gene>
    <name evidence="2" type="ORF">OUY22_06460</name>
</gene>
<name>A0ABT4S758_9ACTN</name>
<dbReference type="EMBL" id="JAPNNL010000015">
    <property type="protein sequence ID" value="MDA0633057.1"/>
    <property type="molecule type" value="Genomic_DNA"/>
</dbReference>
<evidence type="ECO:0000256" key="1">
    <source>
        <dbReference type="SAM" id="SignalP"/>
    </source>
</evidence>
<feature type="signal peptide" evidence="1">
    <location>
        <begin position="1"/>
        <end position="28"/>
    </location>
</feature>
<accession>A0ABT4S758</accession>
<evidence type="ECO:0000313" key="3">
    <source>
        <dbReference type="Proteomes" id="UP001144036"/>
    </source>
</evidence>
<evidence type="ECO:0000313" key="2">
    <source>
        <dbReference type="EMBL" id="MDA0633057.1"/>
    </source>
</evidence>
<keyword evidence="1" id="KW-0732">Signal</keyword>
<sequence>MRIKTASVAGGLLATAALLFTLTPAASATTTHDPRDDRNWGRSWHHNVHPSWNNYGFRNHRHGYRHRHHDFWQNRYGHRHHHHWPHWNRYRGW</sequence>
<protein>
    <submittedName>
        <fullName evidence="2">Uncharacterized protein</fullName>
    </submittedName>
</protein>
<dbReference type="Proteomes" id="UP001144036">
    <property type="component" value="Unassembled WGS sequence"/>
</dbReference>
<dbReference type="RefSeq" id="WP_270153858.1">
    <property type="nucleotide sequence ID" value="NZ_JAPNNL010000015.1"/>
</dbReference>